<feature type="non-terminal residue" evidence="1">
    <location>
        <position position="66"/>
    </location>
</feature>
<dbReference type="Proteomes" id="UP000055048">
    <property type="component" value="Unassembled WGS sequence"/>
</dbReference>
<dbReference type="AlphaFoldDB" id="A0A0V0U6B9"/>
<feature type="non-terminal residue" evidence="1">
    <location>
        <position position="1"/>
    </location>
</feature>
<comment type="caution">
    <text evidence="1">The sequence shown here is derived from an EMBL/GenBank/DDBJ whole genome shotgun (WGS) entry which is preliminary data.</text>
</comment>
<keyword evidence="2" id="KW-1185">Reference proteome</keyword>
<dbReference type="EMBL" id="JYDJ01000052">
    <property type="protein sequence ID" value="KRX46758.1"/>
    <property type="molecule type" value="Genomic_DNA"/>
</dbReference>
<evidence type="ECO:0000313" key="2">
    <source>
        <dbReference type="Proteomes" id="UP000055048"/>
    </source>
</evidence>
<proteinExistence type="predicted"/>
<sequence length="66" mass="8159">LLNRNRTISTIRPCFIEHQYNQQQRGICTSTEEWNFYWKIRRTSIKWICDFVMALSFIIFQNSRKQ</sequence>
<accession>A0A0V0U6B9</accession>
<reference evidence="1 2" key="1">
    <citation type="submission" date="2015-01" db="EMBL/GenBank/DDBJ databases">
        <title>Evolution of Trichinella species and genotypes.</title>
        <authorList>
            <person name="Korhonen P.K."/>
            <person name="Edoardo P."/>
            <person name="Giuseppe L.R."/>
            <person name="Gasser R.B."/>
        </authorList>
    </citation>
    <scope>NUCLEOTIDE SEQUENCE [LARGE SCALE GENOMIC DNA]</scope>
    <source>
        <strain evidence="1">ISS417</strain>
    </source>
</reference>
<organism evidence="1 2">
    <name type="scientific">Trichinella murrelli</name>
    <dbReference type="NCBI Taxonomy" id="144512"/>
    <lineage>
        <taxon>Eukaryota</taxon>
        <taxon>Metazoa</taxon>
        <taxon>Ecdysozoa</taxon>
        <taxon>Nematoda</taxon>
        <taxon>Enoplea</taxon>
        <taxon>Dorylaimia</taxon>
        <taxon>Trichinellida</taxon>
        <taxon>Trichinellidae</taxon>
        <taxon>Trichinella</taxon>
    </lineage>
</organism>
<gene>
    <name evidence="1" type="ORF">T05_5254</name>
</gene>
<evidence type="ECO:0000313" key="1">
    <source>
        <dbReference type="EMBL" id="KRX46758.1"/>
    </source>
</evidence>
<name>A0A0V0U6B9_9BILA</name>
<protein>
    <submittedName>
        <fullName evidence="1">Uncharacterized protein</fullName>
    </submittedName>
</protein>